<protein>
    <recommendedName>
        <fullName evidence="3">EF-hand domain-containing protein</fullName>
    </recommendedName>
</protein>
<dbReference type="Proteomes" id="UP001642540">
    <property type="component" value="Unassembled WGS sequence"/>
</dbReference>
<feature type="chain" id="PRO_5047357103" description="EF-hand domain-containing protein" evidence="2">
    <location>
        <begin position="26"/>
        <end position="154"/>
    </location>
</feature>
<dbReference type="InterPro" id="IPR018247">
    <property type="entry name" value="EF_Hand_1_Ca_BS"/>
</dbReference>
<dbReference type="Gene3D" id="3.30.70.2800">
    <property type="match status" value="1"/>
</dbReference>
<reference evidence="4 5" key="1">
    <citation type="submission" date="2024-08" db="EMBL/GenBank/DDBJ databases">
        <authorList>
            <person name="Cucini C."/>
            <person name="Frati F."/>
        </authorList>
    </citation>
    <scope>NUCLEOTIDE SEQUENCE [LARGE SCALE GENOMIC DNA]</scope>
</reference>
<feature type="signal peptide" evidence="2">
    <location>
        <begin position="1"/>
        <end position="25"/>
    </location>
</feature>
<evidence type="ECO:0000256" key="2">
    <source>
        <dbReference type="SAM" id="SignalP"/>
    </source>
</evidence>
<evidence type="ECO:0000256" key="1">
    <source>
        <dbReference type="ARBA" id="ARBA00022837"/>
    </source>
</evidence>
<feature type="domain" description="EF-hand" evidence="3">
    <location>
        <begin position="127"/>
        <end position="154"/>
    </location>
</feature>
<dbReference type="InterPro" id="IPR011992">
    <property type="entry name" value="EF-hand-dom_pair"/>
</dbReference>
<dbReference type="PROSITE" id="PS00018">
    <property type="entry name" value="EF_HAND_1"/>
    <property type="match status" value="1"/>
</dbReference>
<comment type="caution">
    <text evidence="4">The sequence shown here is derived from an EMBL/GenBank/DDBJ whole genome shotgun (WGS) entry which is preliminary data.</text>
</comment>
<accession>A0ABP1S103</accession>
<evidence type="ECO:0000259" key="3">
    <source>
        <dbReference type="PROSITE" id="PS50222"/>
    </source>
</evidence>
<organism evidence="4 5">
    <name type="scientific">Orchesella dallaii</name>
    <dbReference type="NCBI Taxonomy" id="48710"/>
    <lineage>
        <taxon>Eukaryota</taxon>
        <taxon>Metazoa</taxon>
        <taxon>Ecdysozoa</taxon>
        <taxon>Arthropoda</taxon>
        <taxon>Hexapoda</taxon>
        <taxon>Collembola</taxon>
        <taxon>Entomobryomorpha</taxon>
        <taxon>Entomobryoidea</taxon>
        <taxon>Orchesellidae</taxon>
        <taxon>Orchesellinae</taxon>
        <taxon>Orchesella</taxon>
    </lineage>
</organism>
<dbReference type="InterPro" id="IPR002048">
    <property type="entry name" value="EF_hand_dom"/>
</dbReference>
<dbReference type="Gene3D" id="1.10.238.10">
    <property type="entry name" value="EF-hand"/>
    <property type="match status" value="1"/>
</dbReference>
<keyword evidence="2" id="KW-0732">Signal</keyword>
<dbReference type="PROSITE" id="PS50222">
    <property type="entry name" value="EF_HAND_2"/>
    <property type="match status" value="1"/>
</dbReference>
<gene>
    <name evidence="4" type="ORF">ODALV1_LOCUS28554</name>
</gene>
<proteinExistence type="predicted"/>
<name>A0ABP1S103_9HEXA</name>
<keyword evidence="1" id="KW-0106">Calcium</keyword>
<dbReference type="SUPFAM" id="SSF47473">
    <property type="entry name" value="EF-hand"/>
    <property type="match status" value="1"/>
</dbReference>
<evidence type="ECO:0000313" key="5">
    <source>
        <dbReference type="Proteomes" id="UP001642540"/>
    </source>
</evidence>
<sequence length="154" mass="16981">MAKVSPFVVLLVLSILLTISPRASAQCCRGSPFSSRCRDGSLSTPCCGIKSCNFFCCNCSDGGCREGDFWDLEKEYRRFVNGNPFGGRRKRAIQIEGHYHDSNSDGFYDVKEAHQLLLSGACGNYTEKVGELAGEFARLDKNKDGKLSYDEING</sequence>
<evidence type="ECO:0000313" key="4">
    <source>
        <dbReference type="EMBL" id="CAL8141059.1"/>
    </source>
</evidence>
<keyword evidence="5" id="KW-1185">Reference proteome</keyword>
<dbReference type="EMBL" id="CAXLJM020000144">
    <property type="protein sequence ID" value="CAL8141059.1"/>
    <property type="molecule type" value="Genomic_DNA"/>
</dbReference>